<proteinExistence type="predicted"/>
<gene>
    <name evidence="1" type="ORF">ACI1P1_08455</name>
</gene>
<reference evidence="1" key="1">
    <citation type="submission" date="2024-12" db="EMBL/GenBank/DDBJ databases">
        <authorList>
            <person name="Wu N."/>
        </authorList>
    </citation>
    <scope>NUCLEOTIDE SEQUENCE</scope>
    <source>
        <strain evidence="1">P15</strain>
    </source>
</reference>
<organism evidence="1 2">
    <name type="scientific">Paenibacillus mesotrionivorans</name>
    <dbReference type="NCBI Taxonomy" id="3160968"/>
    <lineage>
        <taxon>Bacteria</taxon>
        <taxon>Bacillati</taxon>
        <taxon>Bacillota</taxon>
        <taxon>Bacilli</taxon>
        <taxon>Bacillales</taxon>
        <taxon>Paenibacillaceae</taxon>
        <taxon>Paenibacillus</taxon>
    </lineage>
</organism>
<evidence type="ECO:0000313" key="1">
    <source>
        <dbReference type="EMBL" id="MFM9328313.1"/>
    </source>
</evidence>
<accession>A0ACC7NUI2</accession>
<dbReference type="Proteomes" id="UP001631969">
    <property type="component" value="Unassembled WGS sequence"/>
</dbReference>
<evidence type="ECO:0000313" key="2">
    <source>
        <dbReference type="Proteomes" id="UP001631969"/>
    </source>
</evidence>
<dbReference type="EMBL" id="JBJURJ010000004">
    <property type="protein sequence ID" value="MFM9328313.1"/>
    <property type="molecule type" value="Genomic_DNA"/>
</dbReference>
<comment type="caution">
    <text evidence="1">The sequence shown here is derived from an EMBL/GenBank/DDBJ whole genome shotgun (WGS) entry which is preliminary data.</text>
</comment>
<name>A0ACC7NUI2_9BACL</name>
<sequence length="503" mass="55166">MKPDTLPTLDERVELAIKDPFLKRSLAVAQERFRMNKANAAEVLGNIEEWRERAEAIRTHTVAHLDAYLDQFSTNVEKNGGKVFFAESDEEVVQYILDLAKAKNAKTVIKAKSMVSEEIHLNHRLAEIGVEAIESDLGEYIIQLAGETPSHIIVPAIHKNRKQVAELFSRVSGEQMPEDTKELTRYARTVLRDKFQNADIGLSGCNFAVAETGSVVLVSNEGNARLSTSIPKTHVVLMGMERIVPGWEELDSVLSLLPRSATGQKVTSYVTALTGPRKSDDVDGPEELHVVIVDNGRSNALGTEYQKILNCIRCGACLNVCPVYRHIGGHAYGSVYPGPIGAVLTPILKGFESWEKLPYLSSLCGACTDACPVRIPLHDYLLELRKDEVEEKRTHPVERAIFKGFGTAMANPWMYRTGLKLAKYGLKPLSKDGYIRKGPSLLGKWTKARDLPAPPMESFREWWDREGKGESAGSPGGASGGASGGTSRGRSQNKPKGDGSDGV</sequence>
<protein>
    <submittedName>
        <fullName evidence="1">LutB/LldF family L-lactate oxidation iron-sulfur protein</fullName>
    </submittedName>
</protein>
<keyword evidence="2" id="KW-1185">Reference proteome</keyword>